<evidence type="ECO:0000256" key="5">
    <source>
        <dbReference type="ARBA" id="ARBA00022452"/>
    </source>
</evidence>
<dbReference type="CDD" id="cd12820">
    <property type="entry name" value="LbR_YadA-like"/>
    <property type="match status" value="2"/>
</dbReference>
<evidence type="ECO:0000256" key="4">
    <source>
        <dbReference type="ARBA" id="ARBA00022448"/>
    </source>
</evidence>
<evidence type="ECO:0000256" key="8">
    <source>
        <dbReference type="ARBA" id="ARBA00022927"/>
    </source>
</evidence>
<dbReference type="Pfam" id="PF03895">
    <property type="entry name" value="YadA_anchor"/>
    <property type="match status" value="1"/>
</dbReference>
<dbReference type="Gene3D" id="2.150.10.10">
    <property type="entry name" value="Serralysin-like metalloprotease, C-terminal"/>
    <property type="match status" value="4"/>
</dbReference>
<proteinExistence type="inferred from homology"/>
<comment type="subcellular location">
    <subcellularLocation>
        <location evidence="2">Cell outer membrane</location>
    </subcellularLocation>
    <subcellularLocation>
        <location evidence="1">Cell surface</location>
    </subcellularLocation>
</comment>
<evidence type="ECO:0008006" key="17">
    <source>
        <dbReference type="Google" id="ProtNLM"/>
    </source>
</evidence>
<keyword evidence="6" id="KW-0812">Transmembrane</keyword>
<accession>A0AB33QN98</accession>
<evidence type="ECO:0000256" key="10">
    <source>
        <dbReference type="ARBA" id="ARBA00023237"/>
    </source>
</evidence>
<keyword evidence="10" id="KW-0998">Cell outer membrane</keyword>
<keyword evidence="8" id="KW-0653">Protein transport</keyword>
<dbReference type="Pfam" id="PF13018">
    <property type="entry name" value="ESPR"/>
    <property type="match status" value="1"/>
</dbReference>
<keyword evidence="7" id="KW-0732">Signal</keyword>
<feature type="domain" description="Trimeric autotransporter adhesin YadA-like stalk" evidence="13">
    <location>
        <begin position="743"/>
        <end position="781"/>
    </location>
</feature>
<dbReference type="EMBL" id="FQ312002">
    <property type="protein sequence ID" value="CBW15771.1"/>
    <property type="molecule type" value="Genomic_DNA"/>
</dbReference>
<dbReference type="InterPro" id="IPR005594">
    <property type="entry name" value="YadA_C"/>
</dbReference>
<keyword evidence="9" id="KW-0472">Membrane</keyword>
<feature type="domain" description="Trimeric autotransporter adhesin YadA-like C-terminal membrane anchor" evidence="11">
    <location>
        <begin position="802"/>
        <end position="861"/>
    </location>
</feature>
<dbReference type="Gene3D" id="3.30.1300.30">
    <property type="entry name" value="GSPII I/J protein-like"/>
    <property type="match status" value="1"/>
</dbReference>
<evidence type="ECO:0000256" key="6">
    <source>
        <dbReference type="ARBA" id="ARBA00022692"/>
    </source>
</evidence>
<gene>
    <name evidence="15" type="ordered locus">PARA_16710</name>
</gene>
<protein>
    <recommendedName>
        <fullName evidence="17">YadA-like family protein</fullName>
    </recommendedName>
</protein>
<dbReference type="SUPFAM" id="SSF101967">
    <property type="entry name" value="Adhesin YadA, collagen-binding domain"/>
    <property type="match status" value="3"/>
</dbReference>
<evidence type="ECO:0000256" key="9">
    <source>
        <dbReference type="ARBA" id="ARBA00023136"/>
    </source>
</evidence>
<dbReference type="Pfam" id="PF05662">
    <property type="entry name" value="YadA_stalk"/>
    <property type="match status" value="3"/>
</dbReference>
<dbReference type="RefSeq" id="WP_014065408.1">
    <property type="nucleotide sequence ID" value="NC_015964.1"/>
</dbReference>
<dbReference type="GO" id="GO:0015031">
    <property type="term" value="P:protein transport"/>
    <property type="evidence" value="ECO:0007669"/>
    <property type="project" value="UniProtKB-KW"/>
</dbReference>
<feature type="domain" description="Trimeric autotransporter adhesin YadA-like head" evidence="12">
    <location>
        <begin position="255"/>
        <end position="281"/>
    </location>
</feature>
<evidence type="ECO:0000259" key="12">
    <source>
        <dbReference type="Pfam" id="PF05658"/>
    </source>
</evidence>
<dbReference type="Proteomes" id="UP000007052">
    <property type="component" value="Chromosome"/>
</dbReference>
<keyword evidence="5" id="KW-1134">Transmembrane beta strand</keyword>
<evidence type="ECO:0000259" key="13">
    <source>
        <dbReference type="Pfam" id="PF05662"/>
    </source>
</evidence>
<feature type="domain" description="Trimeric autotransporter adhesin YadA-like head" evidence="12">
    <location>
        <begin position="339"/>
        <end position="365"/>
    </location>
</feature>
<comment type="similarity">
    <text evidence="3">Belongs to the autotransporter-2 (AT-2) (TC 1.B.40) family.</text>
</comment>
<sequence>MNHVFKIIWNKVNQCWIAVSELSKSVGKSSQTDKRKALNVIIGAAVLAGVSTSAMAETNVVLNNDGNIVGGTDVSAVAGVGTTGDSVVLGKKAKSEATESIVIGNNVTNKARWSITLGNNATSQSGYGVTLGDRASSGTGSNSVAIGLMAKTSNEKAGGNSQTAVGVASYADGEGASAFGATANATGALATAVGRNSKALAKSASAFGDSASASAWGATALGVGASARADNSIAVGSQAVTEGRGSTALGGRSYAGAQSATALGTLANASAIVSTAVGNDAKASAVEASALGNGANASGGAALALGAKSDASATNALAIGQTSKASKMNAVAIGQASNASAVNAIALGQASNASAVSAVVIGTQAKGTHENSVTLGSYSSSAANDFDQTAKALSSFDDKATGTTVNYNGTFSTQKGAVSVGDGKLVRQIQNVGAGRITATSNDAVNGSQLYQAYYNAGFNIKNNGKETSRINTHGKVNFVDGKNTKVVVEDGDNAANITVNLKDDITVNNVTAKNVTVGPVTINQDGINAGDKKITNVSNGTISADSKEAVNGSQLYAAKNELNTNITKAAAAAKTEVKAGTNVEVTSETGANNQTIYTVNAKDTSASVEAASDAVTVTVGEKTEVKNGISVTTVTNYKVDLSQKTKDEIKNAGGRGFNVTASASEGTVVNEVTEETVQSTATKMDKLTLDAGKNIKLTHKKGKVLSVAVSDTPTFKNVTTTGDVNVGGTIHAHGGLDMHNNRIVNVADPKDPTDAVNKRYVDNAVKNINNNINRLDNKIDHVDRKLRAGIAGATAISFLQRPNEAGKSLVSVGVGGYRNENAIAVGYGRNSDNNKISIKVGASINSRSDVNWGGSIGYQW</sequence>
<organism evidence="15 16">
    <name type="scientific">Haemophilus parainfluenzae (strain T3T1)</name>
    <dbReference type="NCBI Taxonomy" id="862965"/>
    <lineage>
        <taxon>Bacteria</taxon>
        <taxon>Pseudomonadati</taxon>
        <taxon>Pseudomonadota</taxon>
        <taxon>Gammaproteobacteria</taxon>
        <taxon>Pasteurellales</taxon>
        <taxon>Pasteurellaceae</taxon>
        <taxon>Haemophilus</taxon>
    </lineage>
</organism>
<dbReference type="GO" id="GO:0009986">
    <property type="term" value="C:cell surface"/>
    <property type="evidence" value="ECO:0007669"/>
    <property type="project" value="UniProtKB-SubCell"/>
</dbReference>
<dbReference type="SUPFAM" id="SSF54523">
    <property type="entry name" value="Pili subunits"/>
    <property type="match status" value="1"/>
</dbReference>
<dbReference type="InterPro" id="IPR024973">
    <property type="entry name" value="ESPR"/>
</dbReference>
<dbReference type="InterPro" id="IPR045584">
    <property type="entry name" value="Pilin-like"/>
</dbReference>
<dbReference type="GO" id="GO:0009279">
    <property type="term" value="C:cell outer membrane"/>
    <property type="evidence" value="ECO:0007669"/>
    <property type="project" value="UniProtKB-SubCell"/>
</dbReference>
<feature type="domain" description="Trimeric autotransporter adhesin YadA-like stalk" evidence="13">
    <location>
        <begin position="534"/>
        <end position="575"/>
    </location>
</feature>
<dbReference type="InterPro" id="IPR011049">
    <property type="entry name" value="Serralysin-like_metalloprot_C"/>
</dbReference>
<feature type="domain" description="Trimeric autotransporter adhesin YadA-like head" evidence="12">
    <location>
        <begin position="228"/>
        <end position="253"/>
    </location>
</feature>
<dbReference type="Gene3D" id="6.20.50.100">
    <property type="match status" value="1"/>
</dbReference>
<evidence type="ECO:0000259" key="11">
    <source>
        <dbReference type="Pfam" id="PF03895"/>
    </source>
</evidence>
<feature type="domain" description="Trimeric autotransporter adhesin YadA-like stalk" evidence="13">
    <location>
        <begin position="428"/>
        <end position="470"/>
    </location>
</feature>
<dbReference type="InterPro" id="IPR008640">
    <property type="entry name" value="Adhesin_Head_dom"/>
</dbReference>
<dbReference type="AlphaFoldDB" id="A0AB33QN98"/>
<dbReference type="Pfam" id="PF05658">
    <property type="entry name" value="YadA_head"/>
    <property type="match status" value="7"/>
</dbReference>
<dbReference type="Gene3D" id="1.20.5.170">
    <property type="match status" value="1"/>
</dbReference>
<evidence type="ECO:0000256" key="7">
    <source>
        <dbReference type="ARBA" id="ARBA00022729"/>
    </source>
</evidence>
<keyword evidence="4" id="KW-0813">Transport</keyword>
<evidence type="ECO:0000256" key="2">
    <source>
        <dbReference type="ARBA" id="ARBA00004442"/>
    </source>
</evidence>
<evidence type="ECO:0000259" key="14">
    <source>
        <dbReference type="Pfam" id="PF13018"/>
    </source>
</evidence>
<feature type="domain" description="Trimeric autotransporter adhesin YadA-like head" evidence="12">
    <location>
        <begin position="311"/>
        <end position="335"/>
    </location>
</feature>
<feature type="domain" description="Trimeric autotransporter adhesin YadA-like head" evidence="12">
    <location>
        <begin position="185"/>
        <end position="211"/>
    </location>
</feature>
<feature type="domain" description="Trimeric autotransporter adhesin YadA-like head" evidence="12">
    <location>
        <begin position="85"/>
        <end position="106"/>
    </location>
</feature>
<dbReference type="KEGG" id="hpr:PARA_16710"/>
<feature type="domain" description="ESPR" evidence="14">
    <location>
        <begin position="1"/>
        <end position="45"/>
    </location>
</feature>
<feature type="domain" description="Trimeric autotransporter adhesin YadA-like head" evidence="12">
    <location>
        <begin position="283"/>
        <end position="309"/>
    </location>
</feature>
<evidence type="ECO:0000256" key="1">
    <source>
        <dbReference type="ARBA" id="ARBA00004241"/>
    </source>
</evidence>
<evidence type="ECO:0000313" key="16">
    <source>
        <dbReference type="Proteomes" id="UP000007052"/>
    </source>
</evidence>
<evidence type="ECO:0000256" key="3">
    <source>
        <dbReference type="ARBA" id="ARBA00005848"/>
    </source>
</evidence>
<dbReference type="InterPro" id="IPR008635">
    <property type="entry name" value="Coiled_stalk_dom"/>
</dbReference>
<evidence type="ECO:0000313" key="15">
    <source>
        <dbReference type="EMBL" id="CBW15771.1"/>
    </source>
</evidence>
<name>A0AB33QN98_HAEP3</name>
<reference evidence="16" key="1">
    <citation type="submission" date="2010-07" db="EMBL/GenBank/DDBJ databases">
        <title>The genome sequence of Haemophilus parainfluenzae T3T1.</title>
        <authorList>
            <person name="Crook D."/>
            <person name="Hood D."/>
            <person name="Moxon R."/>
            <person name="Parkhill J."/>
            <person name="Aslett M."/>
            <person name="Bentley S.D."/>
        </authorList>
    </citation>
    <scope>NUCLEOTIDE SEQUENCE [LARGE SCALE GENOMIC DNA]</scope>
    <source>
        <strain evidence="16">T3T1</strain>
    </source>
</reference>